<comment type="caution">
    <text evidence="2">The sequence shown here is derived from an EMBL/GenBank/DDBJ whole genome shotgun (WGS) entry which is preliminary data.</text>
</comment>
<name>A0ABN3N4A8_9ACTN</name>
<dbReference type="NCBIfam" id="TIGR03930">
    <property type="entry name" value="WXG100_ESAT6"/>
    <property type="match status" value="1"/>
</dbReference>
<evidence type="ECO:0000313" key="3">
    <source>
        <dbReference type="Proteomes" id="UP001501358"/>
    </source>
</evidence>
<dbReference type="EMBL" id="BAAATA010000107">
    <property type="protein sequence ID" value="GAA2514206.1"/>
    <property type="molecule type" value="Genomic_DNA"/>
</dbReference>
<comment type="similarity">
    <text evidence="1">Belongs to the WXG100 family.</text>
</comment>
<sequence>MTEEEMVAFSNRIQSVNSSIQGQIKRLQTVIDTITGGWKGSAATAYNNLQNQVNQDANKINDILLDIKETIDATTKNYAASEAEQQSAINNIAAASPFG</sequence>
<organism evidence="2 3">
    <name type="scientific">Streptomyces thermolineatus</name>
    <dbReference type="NCBI Taxonomy" id="44033"/>
    <lineage>
        <taxon>Bacteria</taxon>
        <taxon>Bacillati</taxon>
        <taxon>Actinomycetota</taxon>
        <taxon>Actinomycetes</taxon>
        <taxon>Kitasatosporales</taxon>
        <taxon>Streptomycetaceae</taxon>
        <taxon>Streptomyces</taxon>
    </lineage>
</organism>
<dbReference type="Gene3D" id="1.10.287.1060">
    <property type="entry name" value="ESAT-6-like"/>
    <property type="match status" value="1"/>
</dbReference>
<dbReference type="InterPro" id="IPR010310">
    <property type="entry name" value="T7SS_ESAT-6-like"/>
</dbReference>
<accession>A0ABN3N4A8</accession>
<keyword evidence="3" id="KW-1185">Reference proteome</keyword>
<reference evidence="2 3" key="1">
    <citation type="journal article" date="2019" name="Int. J. Syst. Evol. Microbiol.">
        <title>The Global Catalogue of Microorganisms (GCM) 10K type strain sequencing project: providing services to taxonomists for standard genome sequencing and annotation.</title>
        <authorList>
            <consortium name="The Broad Institute Genomics Platform"/>
            <consortium name="The Broad Institute Genome Sequencing Center for Infectious Disease"/>
            <person name="Wu L."/>
            <person name="Ma J."/>
        </authorList>
    </citation>
    <scope>NUCLEOTIDE SEQUENCE [LARGE SCALE GENOMIC DNA]</scope>
    <source>
        <strain evidence="2 3">JCM 6307</strain>
    </source>
</reference>
<dbReference type="Pfam" id="PF06013">
    <property type="entry name" value="WXG100"/>
    <property type="match status" value="1"/>
</dbReference>
<dbReference type="InterPro" id="IPR036689">
    <property type="entry name" value="ESAT-6-like_sf"/>
</dbReference>
<protein>
    <recommendedName>
        <fullName evidence="1">ESAT-6-like protein</fullName>
    </recommendedName>
</protein>
<proteinExistence type="inferred from homology"/>
<evidence type="ECO:0000313" key="2">
    <source>
        <dbReference type="EMBL" id="GAA2514206.1"/>
    </source>
</evidence>
<gene>
    <name evidence="2" type="ORF">GCM10010406_56440</name>
</gene>
<evidence type="ECO:0000256" key="1">
    <source>
        <dbReference type="RuleBase" id="RU362001"/>
    </source>
</evidence>
<dbReference type="SUPFAM" id="SSF140453">
    <property type="entry name" value="EsxAB dimer-like"/>
    <property type="match status" value="1"/>
</dbReference>
<dbReference type="Proteomes" id="UP001501358">
    <property type="component" value="Unassembled WGS sequence"/>
</dbReference>